<evidence type="ECO:0000256" key="4">
    <source>
        <dbReference type="ARBA" id="ARBA00023163"/>
    </source>
</evidence>
<name>A0AB39CP59_9BURK</name>
<dbReference type="SUPFAM" id="SSF46785">
    <property type="entry name" value="Winged helix' DNA-binding domain"/>
    <property type="match status" value="1"/>
</dbReference>
<dbReference type="AlphaFoldDB" id="A0AB39CP59"/>
<feature type="compositionally biased region" description="Low complexity" evidence="5">
    <location>
        <begin position="297"/>
        <end position="317"/>
    </location>
</feature>
<dbReference type="InterPro" id="IPR005119">
    <property type="entry name" value="LysR_subst-bd"/>
</dbReference>
<dbReference type="NCBIfam" id="NF002964">
    <property type="entry name" value="PRK03635.1"/>
    <property type="match status" value="1"/>
</dbReference>
<feature type="domain" description="HTH lysR-type" evidence="6">
    <location>
        <begin position="1"/>
        <end position="59"/>
    </location>
</feature>
<dbReference type="GO" id="GO:0003700">
    <property type="term" value="F:DNA-binding transcription factor activity"/>
    <property type="evidence" value="ECO:0007669"/>
    <property type="project" value="InterPro"/>
</dbReference>
<sequence length="327" mass="35389">MQLDHDNLRALAAVVREGSFERAAAALHVTPSAVSQRIKTLESRMGRLLVLRTLPAQPTDDGRILVRLAEQAALLEQEALDHLGMGEDRPAPSLRIAVNHDSLETWFIEAATRYAEQTRTTLDLISEDQDHTAALLRNGSVLAAVTTLGDPVQGCRVHALGRMRYVATCAPAFHARHFARGVTPEALANAPVLVFNRKDALQAQFARQVMGDTPWQPPTWWVPSSHAFVSATLAGLGWTMNPLPMVREALDDGRLVPLRARAWHDVPLYWQHWRTGSHTMERLTSAVRQAARALVRPARAPAPPAATAAGAGALSRPGAGGSGSSPA</sequence>
<evidence type="ECO:0000256" key="2">
    <source>
        <dbReference type="ARBA" id="ARBA00023015"/>
    </source>
</evidence>
<keyword evidence="4" id="KW-0804">Transcription</keyword>
<evidence type="ECO:0000256" key="1">
    <source>
        <dbReference type="ARBA" id="ARBA00009437"/>
    </source>
</evidence>
<evidence type="ECO:0000313" key="7">
    <source>
        <dbReference type="EMBL" id="XDJ43690.1"/>
    </source>
</evidence>
<keyword evidence="3" id="KW-0238">DNA-binding</keyword>
<dbReference type="GO" id="GO:0003677">
    <property type="term" value="F:DNA binding"/>
    <property type="evidence" value="ECO:0007669"/>
    <property type="project" value="UniProtKB-KW"/>
</dbReference>
<proteinExistence type="inferred from homology"/>
<dbReference type="InterPro" id="IPR000847">
    <property type="entry name" value="LysR_HTH_N"/>
</dbReference>
<dbReference type="PROSITE" id="PS50931">
    <property type="entry name" value="HTH_LYSR"/>
    <property type="match status" value="1"/>
</dbReference>
<gene>
    <name evidence="7" type="ORF">ABRZ02_08345</name>
</gene>
<evidence type="ECO:0000256" key="3">
    <source>
        <dbReference type="ARBA" id="ARBA00023125"/>
    </source>
</evidence>
<dbReference type="InterPro" id="IPR036390">
    <property type="entry name" value="WH_DNA-bd_sf"/>
</dbReference>
<dbReference type="NCBIfam" id="TIGR03298">
    <property type="entry name" value="argP"/>
    <property type="match status" value="1"/>
</dbReference>
<protein>
    <submittedName>
        <fullName evidence="7">LysR family transcriptional regulator ArgP</fullName>
    </submittedName>
</protein>
<dbReference type="NCBIfam" id="NF009888">
    <property type="entry name" value="PRK13348.1"/>
    <property type="match status" value="1"/>
</dbReference>
<dbReference type="EMBL" id="CP158253">
    <property type="protein sequence ID" value="XDJ43690.1"/>
    <property type="molecule type" value="Genomic_DNA"/>
</dbReference>
<reference evidence="7" key="1">
    <citation type="submission" date="2024-05" db="EMBL/GenBank/DDBJ databases">
        <authorList>
            <person name="Luo Y.-C."/>
            <person name="Nicholds J."/>
            <person name="Mortimer T."/>
            <person name="Maboni G."/>
        </authorList>
    </citation>
    <scope>NUCLEOTIDE SEQUENCE</scope>
    <source>
        <strain evidence="7">153271</strain>
    </source>
</reference>
<dbReference type="SUPFAM" id="SSF53850">
    <property type="entry name" value="Periplasmic binding protein-like II"/>
    <property type="match status" value="1"/>
</dbReference>
<evidence type="ECO:0000256" key="5">
    <source>
        <dbReference type="SAM" id="MobiDB-lite"/>
    </source>
</evidence>
<dbReference type="InterPro" id="IPR017685">
    <property type="entry name" value="ArgP"/>
</dbReference>
<feature type="compositionally biased region" description="Gly residues" evidence="5">
    <location>
        <begin position="318"/>
        <end position="327"/>
    </location>
</feature>
<keyword evidence="2" id="KW-0805">Transcription regulation</keyword>
<dbReference type="Gene3D" id="1.10.10.10">
    <property type="entry name" value="Winged helix-like DNA-binding domain superfamily/Winged helix DNA-binding domain"/>
    <property type="match status" value="1"/>
</dbReference>
<dbReference type="PANTHER" id="PTHR30579:SF2">
    <property type="entry name" value="HTH-TYPE TRANSCRIPTIONAL REGULATOR ARGP"/>
    <property type="match status" value="1"/>
</dbReference>
<dbReference type="RefSeq" id="WP_368647905.1">
    <property type="nucleotide sequence ID" value="NZ_CP158253.1"/>
</dbReference>
<organism evidence="7">
    <name type="scientific">Castellaniella ginsengisoli</name>
    <dbReference type="NCBI Taxonomy" id="546114"/>
    <lineage>
        <taxon>Bacteria</taxon>
        <taxon>Pseudomonadati</taxon>
        <taxon>Pseudomonadota</taxon>
        <taxon>Betaproteobacteria</taxon>
        <taxon>Burkholderiales</taxon>
        <taxon>Alcaligenaceae</taxon>
        <taxon>Castellaniella</taxon>
    </lineage>
</organism>
<dbReference type="InterPro" id="IPR036388">
    <property type="entry name" value="WH-like_DNA-bd_sf"/>
</dbReference>
<evidence type="ECO:0000259" key="6">
    <source>
        <dbReference type="PROSITE" id="PS50931"/>
    </source>
</evidence>
<dbReference type="Pfam" id="PF03466">
    <property type="entry name" value="LysR_substrate"/>
    <property type="match status" value="1"/>
</dbReference>
<dbReference type="Gene3D" id="3.40.190.290">
    <property type="match status" value="1"/>
</dbReference>
<dbReference type="InterPro" id="IPR050176">
    <property type="entry name" value="LTTR"/>
</dbReference>
<feature type="region of interest" description="Disordered" evidence="5">
    <location>
        <begin position="297"/>
        <end position="327"/>
    </location>
</feature>
<accession>A0AB39CP59</accession>
<dbReference type="Pfam" id="PF00126">
    <property type="entry name" value="HTH_1"/>
    <property type="match status" value="1"/>
</dbReference>
<dbReference type="PANTHER" id="PTHR30579">
    <property type="entry name" value="TRANSCRIPTIONAL REGULATOR"/>
    <property type="match status" value="1"/>
</dbReference>
<comment type="similarity">
    <text evidence="1">Belongs to the LysR transcriptional regulatory family.</text>
</comment>